<comment type="subcellular location">
    <subcellularLocation>
        <location evidence="1">Cell membrane</location>
        <topology evidence="1">Multi-pass membrane protein</topology>
    </subcellularLocation>
</comment>
<evidence type="ECO:0000256" key="8">
    <source>
        <dbReference type="SAM" id="Phobius"/>
    </source>
</evidence>
<organism evidence="10 11">
    <name type="scientific">Lacticaseibacillus pabuli</name>
    <dbReference type="NCBI Taxonomy" id="3025672"/>
    <lineage>
        <taxon>Bacteria</taxon>
        <taxon>Bacillati</taxon>
        <taxon>Bacillota</taxon>
        <taxon>Bacilli</taxon>
        <taxon>Lactobacillales</taxon>
        <taxon>Lactobacillaceae</taxon>
        <taxon>Lacticaseibacillus</taxon>
    </lineage>
</organism>
<evidence type="ECO:0000313" key="11">
    <source>
        <dbReference type="Proteomes" id="UP001220377"/>
    </source>
</evidence>
<evidence type="ECO:0000256" key="4">
    <source>
        <dbReference type="ARBA" id="ARBA00022475"/>
    </source>
</evidence>
<keyword evidence="5 8" id="KW-0812">Transmembrane</keyword>
<name>A0ABY7WRH3_9LACO</name>
<evidence type="ECO:0000256" key="2">
    <source>
        <dbReference type="ARBA" id="ARBA00007783"/>
    </source>
</evidence>
<dbReference type="Proteomes" id="UP001220377">
    <property type="component" value="Chromosome"/>
</dbReference>
<feature type="transmembrane region" description="Helical" evidence="8">
    <location>
        <begin position="241"/>
        <end position="269"/>
    </location>
</feature>
<reference evidence="10 11" key="1">
    <citation type="submission" date="2023-02" db="EMBL/GenBank/DDBJ databases">
        <title>Genome sequence of Lacticaseibacillus sp. KACC 23028.</title>
        <authorList>
            <person name="Kim S."/>
            <person name="Heo J."/>
            <person name="Kwon S.-W."/>
        </authorList>
    </citation>
    <scope>NUCLEOTIDE SEQUENCE [LARGE SCALE GENOMIC DNA]</scope>
    <source>
        <strain evidence="10 11">KACC 23028</strain>
    </source>
</reference>
<evidence type="ECO:0000256" key="7">
    <source>
        <dbReference type="ARBA" id="ARBA00023136"/>
    </source>
</evidence>
<evidence type="ECO:0000256" key="5">
    <source>
        <dbReference type="ARBA" id="ARBA00022692"/>
    </source>
</evidence>
<feature type="transmembrane region" description="Helical" evidence="8">
    <location>
        <begin position="310"/>
        <end position="334"/>
    </location>
</feature>
<keyword evidence="11" id="KW-1185">Reference proteome</keyword>
<comment type="similarity">
    <text evidence="2">Belongs to the ABC-2 integral membrane protein family.</text>
</comment>
<dbReference type="PANTHER" id="PTHR30294:SF38">
    <property type="entry name" value="TRANSPORT PERMEASE PROTEIN"/>
    <property type="match status" value="1"/>
</dbReference>
<keyword evidence="4" id="KW-1003">Cell membrane</keyword>
<dbReference type="RefSeq" id="WP_274260486.1">
    <property type="nucleotide sequence ID" value="NZ_CP117884.1"/>
</dbReference>
<feature type="transmembrane region" description="Helical" evidence="8">
    <location>
        <begin position="198"/>
        <end position="220"/>
    </location>
</feature>
<dbReference type="InterPro" id="IPR047817">
    <property type="entry name" value="ABC2_TM_bact-type"/>
</dbReference>
<feature type="domain" description="ABC transmembrane type-2" evidence="9">
    <location>
        <begin position="162"/>
        <end position="390"/>
    </location>
</feature>
<evidence type="ECO:0000259" key="9">
    <source>
        <dbReference type="PROSITE" id="PS51012"/>
    </source>
</evidence>
<dbReference type="PROSITE" id="PS51012">
    <property type="entry name" value="ABC_TM2"/>
    <property type="match status" value="1"/>
</dbReference>
<dbReference type="EMBL" id="CP117884">
    <property type="protein sequence ID" value="WDF82785.1"/>
    <property type="molecule type" value="Genomic_DNA"/>
</dbReference>
<proteinExistence type="inferred from homology"/>
<accession>A0ABY7WRH3</accession>
<dbReference type="Pfam" id="PF12698">
    <property type="entry name" value="ABC2_membrane_3"/>
    <property type="match status" value="1"/>
</dbReference>
<keyword evidence="7 8" id="KW-0472">Membrane</keyword>
<dbReference type="PANTHER" id="PTHR30294">
    <property type="entry name" value="MEMBRANE COMPONENT OF ABC TRANSPORTER YHHJ-RELATED"/>
    <property type="match status" value="1"/>
</dbReference>
<dbReference type="InterPro" id="IPR013525">
    <property type="entry name" value="ABC2_TM"/>
</dbReference>
<protein>
    <submittedName>
        <fullName evidence="10">ABC transporter permease</fullName>
    </submittedName>
</protein>
<sequence length="393" mass="43433">MRIWAISTRVMKELLRDKRTLALMFLAPILILFLMKLIFTANSTTNVNIATVDVPSNVRTELNDIKHVSVTKKSSQSVARQAMHDQKVDAIVHKTAANKYSLTYANTDASKTNMTKQAFKAALAATGVKQMQKTVKKLSGTVVQLTTTIGKMQAASGRQAGQQVAPQRAMPTQPKMASVKISNHYVYGDKNTGFFDKIVPILMGFFVFFFVFLISGMALLRERTTGTLSRLLATPVRRSEIVLGYMLSYGVLALVQTVIIVLATIYLMGVEITGSLLSVMVINFVLALVALAFGILMSTFASSEFQMMQFIPIVIIPQVFFSGIIPMDSLASWVQDISYILPLKYAGDAMTQVVMYGTKLTSLGFDLGILLLLLFLVVLTLLNVRGLRRYRKV</sequence>
<evidence type="ECO:0000256" key="3">
    <source>
        <dbReference type="ARBA" id="ARBA00022448"/>
    </source>
</evidence>
<feature type="transmembrane region" description="Helical" evidence="8">
    <location>
        <begin position="363"/>
        <end position="384"/>
    </location>
</feature>
<evidence type="ECO:0000256" key="1">
    <source>
        <dbReference type="ARBA" id="ARBA00004651"/>
    </source>
</evidence>
<evidence type="ECO:0000313" key="10">
    <source>
        <dbReference type="EMBL" id="WDF82785.1"/>
    </source>
</evidence>
<evidence type="ECO:0000256" key="6">
    <source>
        <dbReference type="ARBA" id="ARBA00022989"/>
    </source>
</evidence>
<feature type="transmembrane region" description="Helical" evidence="8">
    <location>
        <begin position="21"/>
        <end position="39"/>
    </location>
</feature>
<keyword evidence="6 8" id="KW-1133">Transmembrane helix</keyword>
<dbReference type="InterPro" id="IPR051449">
    <property type="entry name" value="ABC-2_transporter_component"/>
</dbReference>
<keyword evidence="3" id="KW-0813">Transport</keyword>
<gene>
    <name evidence="10" type="ORF">PQ472_00665</name>
</gene>
<feature type="transmembrane region" description="Helical" evidence="8">
    <location>
        <begin position="275"/>
        <end position="298"/>
    </location>
</feature>